<proteinExistence type="inferred from homology"/>
<feature type="region of interest" description="Disordered" evidence="3">
    <location>
        <begin position="114"/>
        <end position="137"/>
    </location>
</feature>
<dbReference type="Proteomes" id="UP000326950">
    <property type="component" value="Unassembled WGS sequence"/>
</dbReference>
<evidence type="ECO:0000256" key="2">
    <source>
        <dbReference type="RuleBase" id="RU363120"/>
    </source>
</evidence>
<sequence>MDPEEHQERTPEPPLKDATQALRRYGALPRRKSLLEHQTRKYFDSGDFALSAAHRMADEGAIQTGTSHPIRDGIPHPFAPVPNASNVSRDANKDFLTQGKHPLAKMVQGHLRNELNDGDAGAEDTGEFAARATIGDD</sequence>
<dbReference type="OrthoDB" id="5949865at2759"/>
<evidence type="ECO:0000256" key="3">
    <source>
        <dbReference type="SAM" id="MobiDB-lite"/>
    </source>
</evidence>
<protein>
    <recommendedName>
        <fullName evidence="2">mRNA stability protein</fullName>
    </recommendedName>
</protein>
<comment type="function">
    <text evidence="2">Plays an essential role in initiation of the G0 program by preventing the degradation of specific nutrient-regulated mRNAs via the 5'-3' mRNA decay pathway.</text>
</comment>
<name>A0A5N6UW03_ASPTM</name>
<gene>
    <name evidence="4" type="ORF">BDV40DRAFT_155256</name>
</gene>
<organism evidence="4 5">
    <name type="scientific">Aspergillus tamarii</name>
    <dbReference type="NCBI Taxonomy" id="41984"/>
    <lineage>
        <taxon>Eukaryota</taxon>
        <taxon>Fungi</taxon>
        <taxon>Dikarya</taxon>
        <taxon>Ascomycota</taxon>
        <taxon>Pezizomycotina</taxon>
        <taxon>Eurotiomycetes</taxon>
        <taxon>Eurotiomycetidae</taxon>
        <taxon>Eurotiales</taxon>
        <taxon>Aspergillaceae</taxon>
        <taxon>Aspergillus</taxon>
        <taxon>Aspergillus subgen. Circumdati</taxon>
    </lineage>
</organism>
<dbReference type="InterPro" id="IPR006760">
    <property type="entry name" value="Endosulphine"/>
</dbReference>
<accession>A0A5N6UW03</accession>
<keyword evidence="5" id="KW-1185">Reference proteome</keyword>
<dbReference type="EMBL" id="ML738624">
    <property type="protein sequence ID" value="KAE8162842.1"/>
    <property type="molecule type" value="Genomic_DNA"/>
</dbReference>
<dbReference type="Pfam" id="PF04667">
    <property type="entry name" value="Endosulfine"/>
    <property type="match status" value="1"/>
</dbReference>
<comment type="similarity">
    <text evidence="1 2">Belongs to the endosulfine family.</text>
</comment>
<evidence type="ECO:0000256" key="1">
    <source>
        <dbReference type="ARBA" id="ARBA00010520"/>
    </source>
</evidence>
<evidence type="ECO:0000313" key="4">
    <source>
        <dbReference type="EMBL" id="KAE8162842.1"/>
    </source>
</evidence>
<dbReference type="AlphaFoldDB" id="A0A5N6UW03"/>
<feature type="region of interest" description="Disordered" evidence="3">
    <location>
        <begin position="1"/>
        <end position="20"/>
    </location>
</feature>
<evidence type="ECO:0000313" key="5">
    <source>
        <dbReference type="Proteomes" id="UP000326950"/>
    </source>
</evidence>
<feature type="compositionally biased region" description="Basic and acidic residues" evidence="3">
    <location>
        <begin position="1"/>
        <end position="15"/>
    </location>
</feature>
<reference evidence="4 5" key="1">
    <citation type="submission" date="2019-04" db="EMBL/GenBank/DDBJ databases">
        <title>Friends and foes A comparative genomics study of 23 Aspergillus species from section Flavi.</title>
        <authorList>
            <consortium name="DOE Joint Genome Institute"/>
            <person name="Kjaerbolling I."/>
            <person name="Vesth T."/>
            <person name="Frisvad J.C."/>
            <person name="Nybo J.L."/>
            <person name="Theobald S."/>
            <person name="Kildgaard S."/>
            <person name="Isbrandt T."/>
            <person name="Kuo A."/>
            <person name="Sato A."/>
            <person name="Lyhne E.K."/>
            <person name="Kogle M.E."/>
            <person name="Wiebenga A."/>
            <person name="Kun R.S."/>
            <person name="Lubbers R.J."/>
            <person name="Makela M.R."/>
            <person name="Barry K."/>
            <person name="Chovatia M."/>
            <person name="Clum A."/>
            <person name="Daum C."/>
            <person name="Haridas S."/>
            <person name="He G."/>
            <person name="LaButti K."/>
            <person name="Lipzen A."/>
            <person name="Mondo S."/>
            <person name="Riley R."/>
            <person name="Salamov A."/>
            <person name="Simmons B.A."/>
            <person name="Magnuson J.K."/>
            <person name="Henrissat B."/>
            <person name="Mortensen U.H."/>
            <person name="Larsen T.O."/>
            <person name="Devries R.P."/>
            <person name="Grigoriev I.V."/>
            <person name="Machida M."/>
            <person name="Baker S.E."/>
            <person name="Andersen M.R."/>
        </authorList>
    </citation>
    <scope>NUCLEOTIDE SEQUENCE [LARGE SCALE GENOMIC DNA]</scope>
    <source>
        <strain evidence="4 5">CBS 117626</strain>
    </source>
</reference>
<feature type="region of interest" description="Disordered" evidence="3">
    <location>
        <begin position="64"/>
        <end position="89"/>
    </location>
</feature>
<feature type="compositionally biased region" description="Acidic residues" evidence="3">
    <location>
        <begin position="116"/>
        <end position="126"/>
    </location>
</feature>